<protein>
    <recommendedName>
        <fullName evidence="4">Large ribosomal subunit protein uL4m</fullName>
    </recommendedName>
</protein>
<keyword evidence="6" id="KW-1185">Reference proteome</keyword>
<dbReference type="AlphaFoldDB" id="A0A8H7IYF5"/>
<reference evidence="5" key="2">
    <citation type="submission" date="2020-09" db="EMBL/GenBank/DDBJ databases">
        <title>Reference genome assembly for Australian Ascochyta lentis isolate Al4.</title>
        <authorList>
            <person name="Lee R.C."/>
            <person name="Farfan-Caceres L.M."/>
            <person name="Debler J.W."/>
            <person name="Williams A.H."/>
            <person name="Henares B.M."/>
        </authorList>
    </citation>
    <scope>NUCLEOTIDE SEQUENCE</scope>
    <source>
        <strain evidence="5">Al4</strain>
    </source>
</reference>
<evidence type="ECO:0000313" key="5">
    <source>
        <dbReference type="EMBL" id="KAF9692907.1"/>
    </source>
</evidence>
<evidence type="ECO:0000256" key="3">
    <source>
        <dbReference type="ARBA" id="ARBA00023274"/>
    </source>
</evidence>
<dbReference type="GO" id="GO:0006412">
    <property type="term" value="P:translation"/>
    <property type="evidence" value="ECO:0007669"/>
    <property type="project" value="InterPro"/>
</dbReference>
<dbReference type="NCBIfam" id="TIGR03953">
    <property type="entry name" value="rplD_bact"/>
    <property type="match status" value="1"/>
</dbReference>
<dbReference type="Proteomes" id="UP000651452">
    <property type="component" value="Unassembled WGS sequence"/>
</dbReference>
<dbReference type="GO" id="GO:0005840">
    <property type="term" value="C:ribosome"/>
    <property type="evidence" value="ECO:0007669"/>
    <property type="project" value="UniProtKB-KW"/>
</dbReference>
<evidence type="ECO:0000256" key="1">
    <source>
        <dbReference type="ARBA" id="ARBA00010528"/>
    </source>
</evidence>
<keyword evidence="2" id="KW-0689">Ribosomal protein</keyword>
<dbReference type="InterPro" id="IPR002136">
    <property type="entry name" value="Ribosomal_uL4"/>
</dbReference>
<dbReference type="GO" id="GO:1990904">
    <property type="term" value="C:ribonucleoprotein complex"/>
    <property type="evidence" value="ECO:0007669"/>
    <property type="project" value="UniProtKB-KW"/>
</dbReference>
<organism evidence="5 6">
    <name type="scientific">Ascochyta lentis</name>
    <dbReference type="NCBI Taxonomy" id="205686"/>
    <lineage>
        <taxon>Eukaryota</taxon>
        <taxon>Fungi</taxon>
        <taxon>Dikarya</taxon>
        <taxon>Ascomycota</taxon>
        <taxon>Pezizomycotina</taxon>
        <taxon>Dothideomycetes</taxon>
        <taxon>Pleosporomycetidae</taxon>
        <taxon>Pleosporales</taxon>
        <taxon>Pleosporineae</taxon>
        <taxon>Didymellaceae</taxon>
        <taxon>Ascochyta</taxon>
    </lineage>
</organism>
<dbReference type="OrthoDB" id="275876at2759"/>
<reference evidence="5" key="1">
    <citation type="submission" date="2018-12" db="EMBL/GenBank/DDBJ databases">
        <authorList>
            <person name="Syme R.A."/>
            <person name="Farfan-Caceres L."/>
            <person name="Lichtenzveig J."/>
        </authorList>
    </citation>
    <scope>NUCLEOTIDE SEQUENCE</scope>
    <source>
        <strain evidence="5">Al4</strain>
    </source>
</reference>
<dbReference type="EMBL" id="RZGK01000017">
    <property type="protein sequence ID" value="KAF9692907.1"/>
    <property type="molecule type" value="Genomic_DNA"/>
</dbReference>
<comment type="similarity">
    <text evidence="1">Belongs to the universal ribosomal protein uL4 family.</text>
</comment>
<dbReference type="GO" id="GO:0003735">
    <property type="term" value="F:structural constituent of ribosome"/>
    <property type="evidence" value="ECO:0007669"/>
    <property type="project" value="InterPro"/>
</dbReference>
<dbReference type="PANTHER" id="PTHR10746:SF6">
    <property type="entry name" value="LARGE RIBOSOMAL SUBUNIT PROTEIN UL4M"/>
    <property type="match status" value="1"/>
</dbReference>
<keyword evidence="3" id="KW-0687">Ribonucleoprotein</keyword>
<name>A0A8H7IYF5_9PLEO</name>
<sequence>MDGGRGRGRGRGKKCWRDGRPCLGNLVNSTLPLSALCDHLPHPHRPPARLPARHGYLQDIGAAEGRLAPAEPAVHTAHGRPACALHQVHHLLRPPTHLLRPPPRLLRPPPRPLARPISTSSCTRAAVASPLTTSAPAHTFLPVKPFHEQTVLATVHHFPSLEPLRFDTFPANHLHLPTRKDILHRAVIYEGDMTRLGTASTKNRYEVRGSARKMRPQKGSGRARVGDVKSPIIRSGGVSHGPRPRDFSTELQKKVYDLAWRTALSYRFRRGELIIVDNAMELESPSTRLLDHILKYQAKQKSGKGRSLLVTLEERPMLDMALEELESGDRTLLWDEVDVKNLLEGSRVVIERAALHNILLSHQEDLTHTAIKPWDKRLVRSAPAEDLESTIGWPEFRGLMLTEPKDMDAARADAYESVASTRYAYAESLPEGPKRAELMISAYNLLAEAKQYQFAQRTGMPFADYTRLQNKRNATSHFPRIQALDYQITAKTQLGNTAEETSRVAAETHYVEVRKLEVDKQEIIHEAAVLAAQVQEHVAEAQSLAGDAAAAEVALARASVQRTNVDSYELELLSACVELAKQKKSLAHVQGNRKGQQDAQEELQAANEALETALTKQEAWNAVAEAEEVDEPAQVKG</sequence>
<gene>
    <name evidence="5" type="ORF">EKO04_009068</name>
</gene>
<dbReference type="Gene3D" id="3.40.1370.10">
    <property type="match status" value="1"/>
</dbReference>
<dbReference type="PANTHER" id="PTHR10746">
    <property type="entry name" value="50S RIBOSOMAL PROTEIN L4"/>
    <property type="match status" value="1"/>
</dbReference>
<evidence type="ECO:0000256" key="4">
    <source>
        <dbReference type="ARBA" id="ARBA00040565"/>
    </source>
</evidence>
<dbReference type="InterPro" id="IPR023574">
    <property type="entry name" value="Ribosomal_uL4_dom_sf"/>
</dbReference>
<proteinExistence type="inferred from homology"/>
<dbReference type="InterPro" id="IPR013005">
    <property type="entry name" value="Ribosomal_uL4-like"/>
</dbReference>
<evidence type="ECO:0000256" key="2">
    <source>
        <dbReference type="ARBA" id="ARBA00022980"/>
    </source>
</evidence>
<accession>A0A8H7IYF5</accession>
<evidence type="ECO:0000313" key="6">
    <source>
        <dbReference type="Proteomes" id="UP000651452"/>
    </source>
</evidence>
<dbReference type="Pfam" id="PF00573">
    <property type="entry name" value="Ribosomal_L4"/>
    <property type="match status" value="1"/>
</dbReference>
<dbReference type="SUPFAM" id="SSF52166">
    <property type="entry name" value="Ribosomal protein L4"/>
    <property type="match status" value="1"/>
</dbReference>
<comment type="caution">
    <text evidence="5">The sequence shown here is derived from an EMBL/GenBank/DDBJ whole genome shotgun (WGS) entry which is preliminary data.</text>
</comment>